<reference evidence="1 2" key="1">
    <citation type="submission" date="2019-07" db="EMBL/GenBank/DDBJ databases">
        <authorList>
            <person name="Jastrzebski P J."/>
            <person name="Paukszto L."/>
            <person name="Jastrzebski P J."/>
        </authorList>
    </citation>
    <scope>NUCLEOTIDE SEQUENCE [LARGE SCALE GENOMIC DNA]</scope>
    <source>
        <strain evidence="1 2">WMS-il1</strain>
    </source>
</reference>
<proteinExistence type="predicted"/>
<organism evidence="1 2">
    <name type="scientific">Hymenolepis diminuta</name>
    <name type="common">Rat tapeworm</name>
    <dbReference type="NCBI Taxonomy" id="6216"/>
    <lineage>
        <taxon>Eukaryota</taxon>
        <taxon>Metazoa</taxon>
        <taxon>Spiralia</taxon>
        <taxon>Lophotrochozoa</taxon>
        <taxon>Platyhelminthes</taxon>
        <taxon>Cestoda</taxon>
        <taxon>Eucestoda</taxon>
        <taxon>Cyclophyllidea</taxon>
        <taxon>Hymenolepididae</taxon>
        <taxon>Hymenolepis</taxon>
    </lineage>
</organism>
<accession>A0A564YAH7</accession>
<gene>
    <name evidence="1" type="ORF">WMSIL1_LOCUS4544</name>
</gene>
<name>A0A564YAH7_HYMDI</name>
<evidence type="ECO:0000313" key="2">
    <source>
        <dbReference type="Proteomes" id="UP000321570"/>
    </source>
</evidence>
<dbReference type="EMBL" id="CABIJS010000123">
    <property type="protein sequence ID" value="VUZ44176.1"/>
    <property type="molecule type" value="Genomic_DNA"/>
</dbReference>
<dbReference type="AlphaFoldDB" id="A0A564YAH7"/>
<evidence type="ECO:0000313" key="1">
    <source>
        <dbReference type="EMBL" id="VUZ44176.1"/>
    </source>
</evidence>
<sequence length="65" mass="7638">MEYYLRSRPALASVSLSLPQYLMLKMMMCNFTNRWEASLYSKRRSRRTATLQIEITITWANSGLS</sequence>
<dbReference type="Proteomes" id="UP000321570">
    <property type="component" value="Unassembled WGS sequence"/>
</dbReference>
<keyword evidence="2" id="KW-1185">Reference proteome</keyword>
<protein>
    <submittedName>
        <fullName evidence="1">Uncharacterized protein</fullName>
    </submittedName>
</protein>